<evidence type="ECO:0000313" key="6">
    <source>
        <dbReference type="Proteomes" id="UP000094741"/>
    </source>
</evidence>
<dbReference type="PROSITE" id="PS50887">
    <property type="entry name" value="GGDEF"/>
    <property type="match status" value="1"/>
</dbReference>
<organism evidence="5 6">
    <name type="scientific">Vibrio genomosp. F10 str. ZF-129</name>
    <dbReference type="NCBI Taxonomy" id="1187848"/>
    <lineage>
        <taxon>Bacteria</taxon>
        <taxon>Pseudomonadati</taxon>
        <taxon>Pseudomonadota</taxon>
        <taxon>Gammaproteobacteria</taxon>
        <taxon>Vibrionales</taxon>
        <taxon>Vibrionaceae</taxon>
        <taxon>Vibrio</taxon>
    </lineage>
</organism>
<dbReference type="InterPro" id="IPR035965">
    <property type="entry name" value="PAS-like_dom_sf"/>
</dbReference>
<evidence type="ECO:0000256" key="3">
    <source>
        <dbReference type="ARBA" id="ARBA00034247"/>
    </source>
</evidence>
<dbReference type="Gene3D" id="3.30.70.270">
    <property type="match status" value="1"/>
</dbReference>
<dbReference type="GO" id="GO:0052621">
    <property type="term" value="F:diguanylate cyclase activity"/>
    <property type="evidence" value="ECO:0007669"/>
    <property type="project" value="UniProtKB-EC"/>
</dbReference>
<comment type="catalytic activity">
    <reaction evidence="3">
        <text>2 GTP = 3',3'-c-di-GMP + 2 diphosphate</text>
        <dbReference type="Rhea" id="RHEA:24898"/>
        <dbReference type="ChEBI" id="CHEBI:33019"/>
        <dbReference type="ChEBI" id="CHEBI:37565"/>
        <dbReference type="ChEBI" id="CHEBI:58805"/>
        <dbReference type="EC" id="2.7.7.65"/>
    </reaction>
</comment>
<evidence type="ECO:0000256" key="1">
    <source>
        <dbReference type="ARBA" id="ARBA00001946"/>
    </source>
</evidence>
<sequence>MINQLHSQAAYMIDMQREEWLFLILRELPDRHSIVTQAGEVIEDFHSKHAHSKGLSDLVPPQVADQLQQAIALAISTRTTQSLQYAISPCQQLQLSIEELDTLEESGERWIKAHLTPIESPNGEWVVIWKQNDITQEYLYQTELKRLSETDELTNTLNRRAFFIELEQAMQSSEVALSCLMVDIDHFKEINDKVGHLSGDNAIVQVAKICQSNLPPNSKIGRLGGEEFCVLIKGKSAIEAYEIAENIREAISQTPCHVDEHIIYMTVSIGITEKQHVQSTVRDLLIEADKAMYYSKQTGRDQVTIYHSSLPKITTKNSLNVKILRAS</sequence>
<comment type="caution">
    <text evidence="5">The sequence shown here is derived from an EMBL/GenBank/DDBJ whole genome shotgun (WGS) entry which is preliminary data.</text>
</comment>
<dbReference type="EC" id="2.7.7.65" evidence="2"/>
<gene>
    <name evidence="5" type="ORF">A1QO_02380</name>
</gene>
<evidence type="ECO:0000256" key="2">
    <source>
        <dbReference type="ARBA" id="ARBA00012528"/>
    </source>
</evidence>
<reference evidence="5 6" key="1">
    <citation type="journal article" date="2012" name="Science">
        <title>Ecological populations of bacteria act as socially cohesive units of antibiotic production and resistance.</title>
        <authorList>
            <person name="Cordero O.X."/>
            <person name="Wildschutte H."/>
            <person name="Kirkup B."/>
            <person name="Proehl S."/>
            <person name="Ngo L."/>
            <person name="Hussain F."/>
            <person name="Le Roux F."/>
            <person name="Mincer T."/>
            <person name="Polz M.F."/>
        </authorList>
    </citation>
    <scope>NUCLEOTIDE SEQUENCE [LARGE SCALE GENOMIC DNA]</scope>
    <source>
        <strain evidence="5 6">ZF-129</strain>
    </source>
</reference>
<dbReference type="STRING" id="1187848.A1QO_02380"/>
<dbReference type="SUPFAM" id="SSF55785">
    <property type="entry name" value="PYP-like sensor domain (PAS domain)"/>
    <property type="match status" value="1"/>
</dbReference>
<name>A0A1E5BAP2_9VIBR</name>
<dbReference type="GO" id="GO:0043709">
    <property type="term" value="P:cell adhesion involved in single-species biofilm formation"/>
    <property type="evidence" value="ECO:0007669"/>
    <property type="project" value="TreeGrafter"/>
</dbReference>
<dbReference type="OrthoDB" id="9812260at2"/>
<dbReference type="InterPro" id="IPR029787">
    <property type="entry name" value="Nucleotide_cyclase"/>
</dbReference>
<proteinExistence type="predicted"/>
<dbReference type="InterPro" id="IPR050469">
    <property type="entry name" value="Diguanylate_Cyclase"/>
</dbReference>
<dbReference type="SUPFAM" id="SSF55073">
    <property type="entry name" value="Nucleotide cyclase"/>
    <property type="match status" value="1"/>
</dbReference>
<dbReference type="GO" id="GO:0005886">
    <property type="term" value="C:plasma membrane"/>
    <property type="evidence" value="ECO:0007669"/>
    <property type="project" value="TreeGrafter"/>
</dbReference>
<dbReference type="CDD" id="cd01949">
    <property type="entry name" value="GGDEF"/>
    <property type="match status" value="1"/>
</dbReference>
<dbReference type="InterPro" id="IPR000160">
    <property type="entry name" value="GGDEF_dom"/>
</dbReference>
<dbReference type="SMART" id="SM00267">
    <property type="entry name" value="GGDEF"/>
    <property type="match status" value="1"/>
</dbReference>
<dbReference type="Proteomes" id="UP000094741">
    <property type="component" value="Unassembled WGS sequence"/>
</dbReference>
<dbReference type="PANTHER" id="PTHR45138:SF9">
    <property type="entry name" value="DIGUANYLATE CYCLASE DGCM-RELATED"/>
    <property type="match status" value="1"/>
</dbReference>
<feature type="domain" description="GGDEF" evidence="4">
    <location>
        <begin position="175"/>
        <end position="308"/>
    </location>
</feature>
<evidence type="ECO:0000259" key="4">
    <source>
        <dbReference type="PROSITE" id="PS50887"/>
    </source>
</evidence>
<comment type="cofactor">
    <cofactor evidence="1">
        <name>Mg(2+)</name>
        <dbReference type="ChEBI" id="CHEBI:18420"/>
    </cofactor>
</comment>
<dbReference type="Pfam" id="PF00990">
    <property type="entry name" value="GGDEF"/>
    <property type="match status" value="1"/>
</dbReference>
<dbReference type="RefSeq" id="WP_017041523.1">
    <property type="nucleotide sequence ID" value="NZ_AJYQ02000131.1"/>
</dbReference>
<dbReference type="GO" id="GO:1902201">
    <property type="term" value="P:negative regulation of bacterial-type flagellum-dependent cell motility"/>
    <property type="evidence" value="ECO:0007669"/>
    <property type="project" value="TreeGrafter"/>
</dbReference>
<dbReference type="AlphaFoldDB" id="A0A1E5BAP2"/>
<dbReference type="eggNOG" id="COG2199">
    <property type="taxonomic scope" value="Bacteria"/>
</dbReference>
<dbReference type="EMBL" id="AJYQ02000131">
    <property type="protein sequence ID" value="OEE31096.1"/>
    <property type="molecule type" value="Genomic_DNA"/>
</dbReference>
<dbReference type="PANTHER" id="PTHR45138">
    <property type="entry name" value="REGULATORY COMPONENTS OF SENSORY TRANSDUCTION SYSTEM"/>
    <property type="match status" value="1"/>
</dbReference>
<dbReference type="NCBIfam" id="TIGR00254">
    <property type="entry name" value="GGDEF"/>
    <property type="match status" value="1"/>
</dbReference>
<dbReference type="FunFam" id="3.30.70.270:FF:000001">
    <property type="entry name" value="Diguanylate cyclase domain protein"/>
    <property type="match status" value="1"/>
</dbReference>
<protein>
    <recommendedName>
        <fullName evidence="2">diguanylate cyclase</fullName>
        <ecNumber evidence="2">2.7.7.65</ecNumber>
    </recommendedName>
</protein>
<accession>A0A1E5BAP2</accession>
<dbReference type="InterPro" id="IPR043128">
    <property type="entry name" value="Rev_trsase/Diguanyl_cyclase"/>
</dbReference>
<evidence type="ECO:0000313" key="5">
    <source>
        <dbReference type="EMBL" id="OEE31096.1"/>
    </source>
</evidence>